<evidence type="ECO:0000313" key="7">
    <source>
        <dbReference type="Proteomes" id="UP001497457"/>
    </source>
</evidence>
<dbReference type="InterPro" id="IPR001810">
    <property type="entry name" value="F-box_dom"/>
</dbReference>
<dbReference type="PANTHER" id="PTHR35545:SF20">
    <property type="entry name" value="OS05G0536800 PROTEIN"/>
    <property type="match status" value="1"/>
</dbReference>
<dbReference type="EMBL" id="CAXIPR030005576">
    <property type="protein sequence ID" value="CAM0152268.1"/>
    <property type="molecule type" value="Genomic_DNA"/>
</dbReference>
<dbReference type="EMBL" id="OZ075122">
    <property type="protein sequence ID" value="CAL4911313.1"/>
    <property type="molecule type" value="Genomic_DNA"/>
</dbReference>
<dbReference type="EMBL" id="CAXIPR030001971">
    <property type="protein sequence ID" value="CAM0149250.1"/>
    <property type="molecule type" value="Genomic_DNA"/>
</dbReference>
<gene>
    <name evidence="4" type="ORF">URODEC1_LOCUS117997</name>
    <name evidence="5" type="ORF">URODEC1_LOCUS122452</name>
    <name evidence="6" type="ORF">URODEC1_LOCUS125114</name>
    <name evidence="3" type="ORF">URODEC1_LOCUS14914</name>
    <name evidence="2" type="ORF">URODEC1_LOCUS6749</name>
</gene>
<dbReference type="Pfam" id="PF00646">
    <property type="entry name" value="F-box"/>
    <property type="match status" value="1"/>
</dbReference>
<evidence type="ECO:0000313" key="5">
    <source>
        <dbReference type="EMBL" id="CAM0149250.1"/>
    </source>
</evidence>
<dbReference type="EMBL" id="OZ075120">
    <property type="protein sequence ID" value="CAL4896644.1"/>
    <property type="molecule type" value="Genomic_DNA"/>
</dbReference>
<dbReference type="Proteomes" id="UP001497457">
    <property type="component" value="Unassembled WGS sequence"/>
</dbReference>
<feature type="domain" description="F-box" evidence="1">
    <location>
        <begin position="82"/>
        <end position="129"/>
    </location>
</feature>
<dbReference type="EMBL" id="OZ075119">
    <property type="protein sequence ID" value="CAL5098048.1"/>
    <property type="molecule type" value="Genomic_DNA"/>
</dbReference>
<dbReference type="SUPFAM" id="SSF81383">
    <property type="entry name" value="F-box domain"/>
    <property type="match status" value="1"/>
</dbReference>
<proteinExistence type="predicted"/>
<dbReference type="InterPro" id="IPR036047">
    <property type="entry name" value="F-box-like_dom_sf"/>
</dbReference>
<name>A0ABC9HD38_9POAL</name>
<evidence type="ECO:0000313" key="3">
    <source>
        <dbReference type="EMBL" id="CAL4911313.1"/>
    </source>
</evidence>
<organism evidence="6 7">
    <name type="scientific">Urochloa decumbens</name>
    <dbReference type="NCBI Taxonomy" id="240449"/>
    <lineage>
        <taxon>Eukaryota</taxon>
        <taxon>Viridiplantae</taxon>
        <taxon>Streptophyta</taxon>
        <taxon>Embryophyta</taxon>
        <taxon>Tracheophyta</taxon>
        <taxon>Spermatophyta</taxon>
        <taxon>Magnoliopsida</taxon>
        <taxon>Liliopsida</taxon>
        <taxon>Poales</taxon>
        <taxon>Poaceae</taxon>
        <taxon>PACMAD clade</taxon>
        <taxon>Panicoideae</taxon>
        <taxon>Panicodae</taxon>
        <taxon>Paniceae</taxon>
        <taxon>Melinidinae</taxon>
        <taxon>Urochloa</taxon>
    </lineage>
</organism>
<evidence type="ECO:0000259" key="1">
    <source>
        <dbReference type="PROSITE" id="PS50181"/>
    </source>
</evidence>
<dbReference type="AlphaFoldDB" id="A0ABC9HD38"/>
<dbReference type="Proteomes" id="UP001497457">
    <property type="component" value="Chromosome 12b"/>
</dbReference>
<dbReference type="Proteomes" id="UP001497457">
    <property type="component" value="Chromosome 9rd"/>
</dbReference>
<dbReference type="PROSITE" id="PS50181">
    <property type="entry name" value="FBOX"/>
    <property type="match status" value="1"/>
</dbReference>
<dbReference type="SUPFAM" id="SSF52047">
    <property type="entry name" value="RNI-like"/>
    <property type="match status" value="1"/>
</dbReference>
<dbReference type="Gene3D" id="1.20.1280.50">
    <property type="match status" value="1"/>
</dbReference>
<reference evidence="6 7" key="1">
    <citation type="submission" date="2024-10" db="EMBL/GenBank/DDBJ databases">
        <authorList>
            <person name="Ryan C."/>
        </authorList>
    </citation>
    <scope>NUCLEOTIDE SEQUENCE [LARGE SCALE GENOMIC DNA]</scope>
</reference>
<sequence>MSIPTALFKSRRGREATASARYAVRRAGGAVTSLMARRSSGKMGPGRFLPKRRPLAAGSSLMARTSGRSGAGQILLRLRRDEDRLSALPDDLLLLILRRLDTRSAFGTGLLSKRWVHLAREVAALDVRVGDMLPPRYHRCVLLYSDARGKGNVRHGLLPNIWRYERCAMRAFTSSTESLLEGPRRMVSRLRLEFIVTANAGGINQLIAEAIDAWGVEYLEAVAKPTFNRRDGIHKFPSHGLCKEPCASHLRSLKLGGCVLPPLHEYSTLSMLVLKDIPELTPVAAYEGIFTLCLKLQTLHLISCGCSSGDGISLTLVADAPGSEIRELVVENCTFRRLWLKALPCLERLASGSRVLFESSSFPCLKQRNLTIRQGIEVEGLGQRPKVELDTYLQWTPDITDLIIRFTGPYRWIVPSRSPSAFLPNLRRLLVADVPSSWDVTWPRLLLEIAPSLESLHIHIAHCKLGLGAEINWPPTKLQHHHLNEFVVAGFKGTARQIYLVKFVVRACKALCHVAMFKNGYAQSKGHWDWEMVAQQHLWTDEEKENMLKQIMDRVPSSTAPVQLVLG</sequence>
<dbReference type="Proteomes" id="UP001497457">
    <property type="component" value="Chromosome 10rd"/>
</dbReference>
<accession>A0ABC9HD38</accession>
<evidence type="ECO:0000313" key="6">
    <source>
        <dbReference type="EMBL" id="CAM0152268.1"/>
    </source>
</evidence>
<keyword evidence="7" id="KW-1185">Reference proteome</keyword>
<evidence type="ECO:0000313" key="4">
    <source>
        <dbReference type="EMBL" id="CAL5098048.1"/>
    </source>
</evidence>
<protein>
    <recommendedName>
        <fullName evidence="1">F-box domain-containing protein</fullName>
    </recommendedName>
</protein>
<dbReference type="PANTHER" id="PTHR35545">
    <property type="entry name" value="F-BOX DOMAIN-CONTAINING PROTEIN"/>
    <property type="match status" value="1"/>
</dbReference>
<evidence type="ECO:0000313" key="2">
    <source>
        <dbReference type="EMBL" id="CAL4896644.1"/>
    </source>
</evidence>